<dbReference type="GeneID" id="20199214"/>
<name>T1ERL4_HELRO</name>
<dbReference type="OrthoDB" id="1100386at2759"/>
<evidence type="ECO:0000313" key="3">
    <source>
        <dbReference type="EMBL" id="ESO02278.1"/>
    </source>
</evidence>
<proteinExistence type="predicted"/>
<keyword evidence="1" id="KW-0472">Membrane</keyword>
<dbReference type="Pfam" id="PF02140">
    <property type="entry name" value="SUEL_Lectin"/>
    <property type="match status" value="1"/>
</dbReference>
<keyword evidence="5" id="KW-1185">Reference proteome</keyword>
<dbReference type="CDD" id="cd22823">
    <property type="entry name" value="Gal_Rha_Lectin"/>
    <property type="match status" value="1"/>
</dbReference>
<dbReference type="RefSeq" id="XP_009019686.1">
    <property type="nucleotide sequence ID" value="XM_009021438.1"/>
</dbReference>
<gene>
    <name evidence="4" type="primary">20199214</name>
    <name evidence="3" type="ORF">HELRODRAFT_161529</name>
</gene>
<feature type="domain" description="SUEL-type lectin" evidence="2">
    <location>
        <begin position="63"/>
        <end position="142"/>
    </location>
</feature>
<sequence>MKRKVPDMPAMIFHAPKIIFLHCFILSFGVIYLQTNDHISYYGTSEEAYLSAAICHTEYFTVKCELDEMIVILNALYGRMRISRCVHRDFGYLGCNNDVTGQMDAFCSGRRNCHLRVLDDTFPNVPHCHFDLNSYLEIDFKCVKASPGQHFEVSIINFFKMNSTTSSHGHSSSLSSVDLRGFGQFFCHAKYGLISEGDGADDGVYVCGDQNLGKKYSIYESSMNFLKIILLETHVRHAKSARRSPYLLQVQGISTFIKNEQHRVVVGCPDEWVPEGGWMVRNEKTILFGCNYTSISWKLTCVGHEWMGPRWNCSYARSFDLVSNLSDDQMQTFIASVGRSLKSF</sequence>
<dbReference type="AlphaFoldDB" id="T1ERL4"/>
<dbReference type="CTD" id="20199214"/>
<reference evidence="5" key="1">
    <citation type="submission" date="2012-12" db="EMBL/GenBank/DDBJ databases">
        <authorList>
            <person name="Hellsten U."/>
            <person name="Grimwood J."/>
            <person name="Chapman J.A."/>
            <person name="Shapiro H."/>
            <person name="Aerts A."/>
            <person name="Otillar R.P."/>
            <person name="Terry A.Y."/>
            <person name="Boore J.L."/>
            <person name="Simakov O."/>
            <person name="Marletaz F."/>
            <person name="Cho S.-J."/>
            <person name="Edsinger-Gonzales E."/>
            <person name="Havlak P."/>
            <person name="Kuo D.-H."/>
            <person name="Larsson T."/>
            <person name="Lv J."/>
            <person name="Arendt D."/>
            <person name="Savage R."/>
            <person name="Osoegawa K."/>
            <person name="de Jong P."/>
            <person name="Lindberg D.R."/>
            <person name="Seaver E.C."/>
            <person name="Weisblat D.A."/>
            <person name="Putnam N.H."/>
            <person name="Grigoriev I.V."/>
            <person name="Rokhsar D.S."/>
        </authorList>
    </citation>
    <scope>NUCLEOTIDE SEQUENCE</scope>
</reference>
<evidence type="ECO:0000256" key="1">
    <source>
        <dbReference type="SAM" id="Phobius"/>
    </source>
</evidence>
<dbReference type="PANTHER" id="PTHR46780">
    <property type="entry name" value="PROTEIN EVA-1"/>
    <property type="match status" value="1"/>
</dbReference>
<dbReference type="InParanoid" id="T1ERL4"/>
<dbReference type="EMBL" id="AMQM01000833">
    <property type="status" value="NOT_ANNOTATED_CDS"/>
    <property type="molecule type" value="Genomic_DNA"/>
</dbReference>
<reference evidence="3 5" key="2">
    <citation type="journal article" date="2013" name="Nature">
        <title>Insights into bilaterian evolution from three spiralian genomes.</title>
        <authorList>
            <person name="Simakov O."/>
            <person name="Marletaz F."/>
            <person name="Cho S.J."/>
            <person name="Edsinger-Gonzales E."/>
            <person name="Havlak P."/>
            <person name="Hellsten U."/>
            <person name="Kuo D.H."/>
            <person name="Larsson T."/>
            <person name="Lv J."/>
            <person name="Arendt D."/>
            <person name="Savage R."/>
            <person name="Osoegawa K."/>
            <person name="de Jong P."/>
            <person name="Grimwood J."/>
            <person name="Chapman J.A."/>
            <person name="Shapiro H."/>
            <person name="Aerts A."/>
            <person name="Otillar R.P."/>
            <person name="Terry A.Y."/>
            <person name="Boore J.L."/>
            <person name="Grigoriev I.V."/>
            <person name="Lindberg D.R."/>
            <person name="Seaver E.C."/>
            <person name="Weisblat D.A."/>
            <person name="Putnam N.H."/>
            <person name="Rokhsar D.S."/>
        </authorList>
    </citation>
    <scope>NUCLEOTIDE SEQUENCE</scope>
</reference>
<dbReference type="KEGG" id="hro:HELRODRAFT_161529"/>
<dbReference type="InterPro" id="IPR043159">
    <property type="entry name" value="Lectin_gal-bd_sf"/>
</dbReference>
<evidence type="ECO:0000313" key="4">
    <source>
        <dbReference type="EnsemblMetazoa" id="HelroP161529"/>
    </source>
</evidence>
<dbReference type="GO" id="GO:0030246">
    <property type="term" value="F:carbohydrate binding"/>
    <property type="evidence" value="ECO:0007669"/>
    <property type="project" value="InterPro"/>
</dbReference>
<dbReference type="HOGENOM" id="CLU_807204_0_0_1"/>
<dbReference type="Proteomes" id="UP000015101">
    <property type="component" value="Unassembled WGS sequence"/>
</dbReference>
<evidence type="ECO:0000259" key="2">
    <source>
        <dbReference type="Pfam" id="PF02140"/>
    </source>
</evidence>
<evidence type="ECO:0000313" key="5">
    <source>
        <dbReference type="Proteomes" id="UP000015101"/>
    </source>
</evidence>
<feature type="transmembrane region" description="Helical" evidence="1">
    <location>
        <begin position="12"/>
        <end position="33"/>
    </location>
</feature>
<dbReference type="EnsemblMetazoa" id="HelroT161529">
    <property type="protein sequence ID" value="HelroP161529"/>
    <property type="gene ID" value="HelroG161529"/>
</dbReference>
<dbReference type="Gene3D" id="2.60.120.740">
    <property type="match status" value="1"/>
</dbReference>
<dbReference type="InterPro" id="IPR000922">
    <property type="entry name" value="Lectin_gal-bd_dom"/>
</dbReference>
<keyword evidence="1" id="KW-0812">Transmembrane</keyword>
<organism evidence="4 5">
    <name type="scientific">Helobdella robusta</name>
    <name type="common">Californian leech</name>
    <dbReference type="NCBI Taxonomy" id="6412"/>
    <lineage>
        <taxon>Eukaryota</taxon>
        <taxon>Metazoa</taxon>
        <taxon>Spiralia</taxon>
        <taxon>Lophotrochozoa</taxon>
        <taxon>Annelida</taxon>
        <taxon>Clitellata</taxon>
        <taxon>Hirudinea</taxon>
        <taxon>Rhynchobdellida</taxon>
        <taxon>Glossiphoniidae</taxon>
        <taxon>Helobdella</taxon>
    </lineage>
</organism>
<reference evidence="4" key="3">
    <citation type="submission" date="2015-06" db="UniProtKB">
        <authorList>
            <consortium name="EnsemblMetazoa"/>
        </authorList>
    </citation>
    <scope>IDENTIFICATION</scope>
</reference>
<protein>
    <recommendedName>
        <fullName evidence="2">SUEL-type lectin domain-containing protein</fullName>
    </recommendedName>
</protein>
<dbReference type="EMBL" id="KB096742">
    <property type="protein sequence ID" value="ESO02278.1"/>
    <property type="molecule type" value="Genomic_DNA"/>
</dbReference>
<accession>T1ERL4</accession>
<keyword evidence="1" id="KW-1133">Transmembrane helix</keyword>